<dbReference type="FunFam" id="3.40.50.720:FF:000084">
    <property type="entry name" value="Short-chain dehydrogenase reductase"/>
    <property type="match status" value="1"/>
</dbReference>
<dbReference type="InterPro" id="IPR002347">
    <property type="entry name" value="SDR_fam"/>
</dbReference>
<dbReference type="Gene3D" id="3.40.50.720">
    <property type="entry name" value="NAD(P)-binding Rossmann-like Domain"/>
    <property type="match status" value="1"/>
</dbReference>
<organism evidence="3 4">
    <name type="scientific">Oleomonas cavernae</name>
    <dbReference type="NCBI Taxonomy" id="2320859"/>
    <lineage>
        <taxon>Bacteria</taxon>
        <taxon>Pseudomonadati</taxon>
        <taxon>Pseudomonadota</taxon>
        <taxon>Alphaproteobacteria</taxon>
        <taxon>Acetobacterales</taxon>
        <taxon>Acetobacteraceae</taxon>
        <taxon>Oleomonas</taxon>
    </lineage>
</organism>
<proteinExistence type="inferred from homology"/>
<dbReference type="InterPro" id="IPR036291">
    <property type="entry name" value="NAD(P)-bd_dom_sf"/>
</dbReference>
<keyword evidence="4" id="KW-1185">Reference proteome</keyword>
<dbReference type="PRINTS" id="PR00080">
    <property type="entry name" value="SDRFAMILY"/>
</dbReference>
<dbReference type="RefSeq" id="WP_119779678.1">
    <property type="nucleotide sequence ID" value="NZ_QYUK01000011.1"/>
</dbReference>
<accession>A0A418WFQ1</accession>
<reference evidence="3 4" key="1">
    <citation type="submission" date="2018-09" db="EMBL/GenBank/DDBJ databases">
        <authorList>
            <person name="Zhu H."/>
        </authorList>
    </citation>
    <scope>NUCLEOTIDE SEQUENCE [LARGE SCALE GENOMIC DNA]</scope>
    <source>
        <strain evidence="3 4">K1W22B-8</strain>
    </source>
</reference>
<sequence>MGRVQDKVVLVTGAGSGAGKADALTLAAQGAKLIVTDINGDSAKATAALIGADKALALTHDIAQEAQWEAAFAAGIERFGFVNGLVNNAGILIQASIEFMAFEDWQKMLSVNVTGYYLGCKHAILNMKEKGGAIVNMGSVLSHHGSPNYFAYAAAKSAVVSLTRSVTAHCKFGGYDIRANAIMPDGILTPMVLAQMGLPPDSDVNMIKESPMGHRFCDPQEIANLVLFLISDESRFVRGADIAIDNGNFRITEF</sequence>
<evidence type="ECO:0000256" key="2">
    <source>
        <dbReference type="ARBA" id="ARBA00023002"/>
    </source>
</evidence>
<dbReference type="SUPFAM" id="SSF51735">
    <property type="entry name" value="NAD(P)-binding Rossmann-fold domains"/>
    <property type="match status" value="1"/>
</dbReference>
<evidence type="ECO:0000256" key="1">
    <source>
        <dbReference type="ARBA" id="ARBA00006484"/>
    </source>
</evidence>
<evidence type="ECO:0000313" key="4">
    <source>
        <dbReference type="Proteomes" id="UP000284605"/>
    </source>
</evidence>
<dbReference type="Proteomes" id="UP000284605">
    <property type="component" value="Unassembled WGS sequence"/>
</dbReference>
<dbReference type="GO" id="GO:0016491">
    <property type="term" value="F:oxidoreductase activity"/>
    <property type="evidence" value="ECO:0007669"/>
    <property type="project" value="UniProtKB-KW"/>
</dbReference>
<evidence type="ECO:0000313" key="3">
    <source>
        <dbReference type="EMBL" id="RJF88812.1"/>
    </source>
</evidence>
<name>A0A418WFQ1_9PROT</name>
<comment type="caution">
    <text evidence="3">The sequence shown here is derived from an EMBL/GenBank/DDBJ whole genome shotgun (WGS) entry which is preliminary data.</text>
</comment>
<gene>
    <name evidence="3" type="ORF">D3874_18985</name>
</gene>
<protein>
    <submittedName>
        <fullName evidence="3">SDR family oxidoreductase</fullName>
    </submittedName>
</protein>
<dbReference type="AlphaFoldDB" id="A0A418WFQ1"/>
<dbReference type="PRINTS" id="PR00081">
    <property type="entry name" value="GDHRDH"/>
</dbReference>
<comment type="similarity">
    <text evidence="1">Belongs to the short-chain dehydrogenases/reductases (SDR) family.</text>
</comment>
<dbReference type="PANTHER" id="PTHR24321:SF15">
    <property type="entry name" value="OXIDOREDUCTASE UCPA"/>
    <property type="match status" value="1"/>
</dbReference>
<dbReference type="Pfam" id="PF13561">
    <property type="entry name" value="adh_short_C2"/>
    <property type="match status" value="1"/>
</dbReference>
<dbReference type="EMBL" id="QYUK01000011">
    <property type="protein sequence ID" value="RJF88812.1"/>
    <property type="molecule type" value="Genomic_DNA"/>
</dbReference>
<dbReference type="OrthoDB" id="9780084at2"/>
<dbReference type="PANTHER" id="PTHR24321">
    <property type="entry name" value="DEHYDROGENASES, SHORT CHAIN"/>
    <property type="match status" value="1"/>
</dbReference>
<keyword evidence="2" id="KW-0560">Oxidoreductase</keyword>